<evidence type="ECO:0000313" key="2">
    <source>
        <dbReference type="Proteomes" id="UP001603857"/>
    </source>
</evidence>
<name>A0ABD1NAV2_9FABA</name>
<reference evidence="1 2" key="1">
    <citation type="submission" date="2024-08" db="EMBL/GenBank/DDBJ databases">
        <title>Insights into the chromosomal genome structure of Flemingia macrophylla.</title>
        <authorList>
            <person name="Ding Y."/>
            <person name="Zhao Y."/>
            <person name="Bi W."/>
            <person name="Wu M."/>
            <person name="Zhao G."/>
            <person name="Gong Y."/>
            <person name="Li W."/>
            <person name="Zhang P."/>
        </authorList>
    </citation>
    <scope>NUCLEOTIDE SEQUENCE [LARGE SCALE GENOMIC DNA]</scope>
    <source>
        <strain evidence="1">DYQJB</strain>
        <tissue evidence="1">Leaf</tissue>
    </source>
</reference>
<sequence>MEVERTVEEIMRCLLSPEERIMKNLEEERLRREGSSLGKLLWVGTRSHKLKIPDDIAYIRRTCDTMTRRDQVAGAVPPLQPHIPVMGSRQSKWFTFLALGYLIECTN</sequence>
<gene>
    <name evidence="1" type="ORF">Fmac_006521</name>
</gene>
<comment type="caution">
    <text evidence="1">The sequence shown here is derived from an EMBL/GenBank/DDBJ whole genome shotgun (WGS) entry which is preliminary data.</text>
</comment>
<dbReference type="Proteomes" id="UP001603857">
    <property type="component" value="Unassembled WGS sequence"/>
</dbReference>
<dbReference type="AlphaFoldDB" id="A0ABD1NAV2"/>
<organism evidence="1 2">
    <name type="scientific">Flemingia macrophylla</name>
    <dbReference type="NCBI Taxonomy" id="520843"/>
    <lineage>
        <taxon>Eukaryota</taxon>
        <taxon>Viridiplantae</taxon>
        <taxon>Streptophyta</taxon>
        <taxon>Embryophyta</taxon>
        <taxon>Tracheophyta</taxon>
        <taxon>Spermatophyta</taxon>
        <taxon>Magnoliopsida</taxon>
        <taxon>eudicotyledons</taxon>
        <taxon>Gunneridae</taxon>
        <taxon>Pentapetalae</taxon>
        <taxon>rosids</taxon>
        <taxon>fabids</taxon>
        <taxon>Fabales</taxon>
        <taxon>Fabaceae</taxon>
        <taxon>Papilionoideae</taxon>
        <taxon>50 kb inversion clade</taxon>
        <taxon>NPAAA clade</taxon>
        <taxon>indigoferoid/millettioid clade</taxon>
        <taxon>Phaseoleae</taxon>
        <taxon>Flemingia</taxon>
    </lineage>
</organism>
<protein>
    <submittedName>
        <fullName evidence="1">Uncharacterized protein</fullName>
    </submittedName>
</protein>
<proteinExistence type="predicted"/>
<dbReference type="EMBL" id="JBGMDY010000002">
    <property type="protein sequence ID" value="KAL2345236.1"/>
    <property type="molecule type" value="Genomic_DNA"/>
</dbReference>
<keyword evidence="2" id="KW-1185">Reference proteome</keyword>
<evidence type="ECO:0000313" key="1">
    <source>
        <dbReference type="EMBL" id="KAL2345236.1"/>
    </source>
</evidence>
<accession>A0ABD1NAV2</accession>